<keyword evidence="1" id="KW-0863">Zinc-finger</keyword>
<organism evidence="3 4">
    <name type="scientific">Dreissena polymorpha</name>
    <name type="common">Zebra mussel</name>
    <name type="synonym">Mytilus polymorpha</name>
    <dbReference type="NCBI Taxonomy" id="45954"/>
    <lineage>
        <taxon>Eukaryota</taxon>
        <taxon>Metazoa</taxon>
        <taxon>Spiralia</taxon>
        <taxon>Lophotrochozoa</taxon>
        <taxon>Mollusca</taxon>
        <taxon>Bivalvia</taxon>
        <taxon>Autobranchia</taxon>
        <taxon>Heteroconchia</taxon>
        <taxon>Euheterodonta</taxon>
        <taxon>Imparidentia</taxon>
        <taxon>Neoheterodontei</taxon>
        <taxon>Myida</taxon>
        <taxon>Dreissenoidea</taxon>
        <taxon>Dreissenidae</taxon>
        <taxon>Dreissena</taxon>
    </lineage>
</organism>
<evidence type="ECO:0000256" key="1">
    <source>
        <dbReference type="PROSITE-ProRule" id="PRU00047"/>
    </source>
</evidence>
<evidence type="ECO:0000313" key="4">
    <source>
        <dbReference type="Proteomes" id="UP000828390"/>
    </source>
</evidence>
<protein>
    <recommendedName>
        <fullName evidence="2">CCHC-type domain-containing protein</fullName>
    </recommendedName>
</protein>
<dbReference type="PROSITE" id="PS50158">
    <property type="entry name" value="ZF_CCHC"/>
    <property type="match status" value="1"/>
</dbReference>
<reference evidence="3" key="1">
    <citation type="journal article" date="2019" name="bioRxiv">
        <title>The Genome of the Zebra Mussel, Dreissena polymorpha: A Resource for Invasive Species Research.</title>
        <authorList>
            <person name="McCartney M.A."/>
            <person name="Auch B."/>
            <person name="Kono T."/>
            <person name="Mallez S."/>
            <person name="Zhang Y."/>
            <person name="Obille A."/>
            <person name="Becker A."/>
            <person name="Abrahante J.E."/>
            <person name="Garbe J."/>
            <person name="Badalamenti J.P."/>
            <person name="Herman A."/>
            <person name="Mangelson H."/>
            <person name="Liachko I."/>
            <person name="Sullivan S."/>
            <person name="Sone E.D."/>
            <person name="Koren S."/>
            <person name="Silverstein K.A.T."/>
            <person name="Beckman K.B."/>
            <person name="Gohl D.M."/>
        </authorList>
    </citation>
    <scope>NUCLEOTIDE SEQUENCE</scope>
    <source>
        <strain evidence="3">Duluth1</strain>
        <tissue evidence="3">Whole animal</tissue>
    </source>
</reference>
<dbReference type="InterPro" id="IPR036875">
    <property type="entry name" value="Znf_CCHC_sf"/>
</dbReference>
<reference evidence="3" key="2">
    <citation type="submission" date="2020-11" db="EMBL/GenBank/DDBJ databases">
        <authorList>
            <person name="McCartney M.A."/>
            <person name="Auch B."/>
            <person name="Kono T."/>
            <person name="Mallez S."/>
            <person name="Becker A."/>
            <person name="Gohl D.M."/>
            <person name="Silverstein K.A.T."/>
            <person name="Koren S."/>
            <person name="Bechman K.B."/>
            <person name="Herman A."/>
            <person name="Abrahante J.E."/>
            <person name="Garbe J."/>
        </authorList>
    </citation>
    <scope>NUCLEOTIDE SEQUENCE</scope>
    <source>
        <strain evidence="3">Duluth1</strain>
        <tissue evidence="3">Whole animal</tissue>
    </source>
</reference>
<keyword evidence="4" id="KW-1185">Reference proteome</keyword>
<sequence>MGAREKEVGELVINQRPASIEQAIDQLKWVIHTGFVYQPIFVRKVECVGLVKVAGVNVASELRLVERVVAVERKEDMLDEKVDVCMGMLDQLLARPTRSSSLSPVRQLCNNCKEIGHLSQECPYCIQNDEGLPVIIEQIKSDSMSRIDAIVNGFAIHAVINKPG</sequence>
<dbReference type="AlphaFoldDB" id="A0A9D4ES38"/>
<feature type="domain" description="CCHC-type" evidence="2">
    <location>
        <begin position="109"/>
        <end position="123"/>
    </location>
</feature>
<comment type="caution">
    <text evidence="3">The sequence shown here is derived from an EMBL/GenBank/DDBJ whole genome shotgun (WGS) entry which is preliminary data.</text>
</comment>
<dbReference type="Proteomes" id="UP000828390">
    <property type="component" value="Unassembled WGS sequence"/>
</dbReference>
<evidence type="ECO:0000259" key="2">
    <source>
        <dbReference type="PROSITE" id="PS50158"/>
    </source>
</evidence>
<keyword evidence="1" id="KW-0862">Zinc</keyword>
<dbReference type="EMBL" id="JAIWYP010000008">
    <property type="protein sequence ID" value="KAH3785859.1"/>
    <property type="molecule type" value="Genomic_DNA"/>
</dbReference>
<name>A0A9D4ES38_DREPO</name>
<gene>
    <name evidence="3" type="ORF">DPMN_163954</name>
</gene>
<dbReference type="Pfam" id="PF00098">
    <property type="entry name" value="zf-CCHC"/>
    <property type="match status" value="1"/>
</dbReference>
<proteinExistence type="predicted"/>
<evidence type="ECO:0000313" key="3">
    <source>
        <dbReference type="EMBL" id="KAH3785859.1"/>
    </source>
</evidence>
<keyword evidence="1" id="KW-0479">Metal-binding</keyword>
<dbReference type="GO" id="GO:0003676">
    <property type="term" value="F:nucleic acid binding"/>
    <property type="evidence" value="ECO:0007669"/>
    <property type="project" value="InterPro"/>
</dbReference>
<dbReference type="SUPFAM" id="SSF57756">
    <property type="entry name" value="Retrovirus zinc finger-like domains"/>
    <property type="match status" value="1"/>
</dbReference>
<accession>A0A9D4ES38</accession>
<dbReference type="GO" id="GO:0008270">
    <property type="term" value="F:zinc ion binding"/>
    <property type="evidence" value="ECO:0007669"/>
    <property type="project" value="UniProtKB-KW"/>
</dbReference>
<dbReference type="InterPro" id="IPR001878">
    <property type="entry name" value="Znf_CCHC"/>
</dbReference>